<gene>
    <name evidence="1" type="ORF">HK18_10915</name>
</gene>
<dbReference type="Proteomes" id="UP000194946">
    <property type="component" value="Unassembled WGS sequence"/>
</dbReference>
<keyword evidence="2" id="KW-1185">Reference proteome</keyword>
<sequence>MNNENKVNINGQDVEVYTGFDNDMDVITKKMSEIIEKLLCVKANKGINFLVLWSFLFAILKHKYEMACLFDSMLRGSFSSRKGGKND</sequence>
<dbReference type="AlphaFoldDB" id="A0A251ZTR0"/>
<reference evidence="2" key="1">
    <citation type="submission" date="2014-06" db="EMBL/GenBank/DDBJ databases">
        <authorList>
            <person name="Winans N.J."/>
            <person name="Newell P.D."/>
            <person name="Douglas A.E."/>
        </authorList>
    </citation>
    <scope>NUCLEOTIDE SEQUENCE [LARGE SCALE GENOMIC DNA]</scope>
    <source>
        <strain evidence="2">DmL_052</strain>
    </source>
</reference>
<proteinExistence type="predicted"/>
<protein>
    <submittedName>
        <fullName evidence="1">Uncharacterized protein</fullName>
    </submittedName>
</protein>
<evidence type="ECO:0000313" key="1">
    <source>
        <dbReference type="EMBL" id="OUI78048.1"/>
    </source>
</evidence>
<evidence type="ECO:0000313" key="2">
    <source>
        <dbReference type="Proteomes" id="UP000194946"/>
    </source>
</evidence>
<name>A0A251ZTR0_9PROT</name>
<dbReference type="EMBL" id="JOPB01000008">
    <property type="protein sequence ID" value="OUI78048.1"/>
    <property type="molecule type" value="Genomic_DNA"/>
</dbReference>
<dbReference type="RefSeq" id="WP_086632477.1">
    <property type="nucleotide sequence ID" value="NZ_JOPB01000008.1"/>
</dbReference>
<organism evidence="1 2">
    <name type="scientific">Commensalibacter intestini</name>
    <dbReference type="NCBI Taxonomy" id="479936"/>
    <lineage>
        <taxon>Bacteria</taxon>
        <taxon>Pseudomonadati</taxon>
        <taxon>Pseudomonadota</taxon>
        <taxon>Alphaproteobacteria</taxon>
        <taxon>Acetobacterales</taxon>
        <taxon>Acetobacteraceae</taxon>
    </lineage>
</organism>
<accession>A0A251ZTR0</accession>
<comment type="caution">
    <text evidence="1">The sequence shown here is derived from an EMBL/GenBank/DDBJ whole genome shotgun (WGS) entry which is preliminary data.</text>
</comment>